<evidence type="ECO:0000313" key="2">
    <source>
        <dbReference type="EMBL" id="SCZ91296.1"/>
    </source>
</evidence>
<feature type="region of interest" description="Disordered" evidence="1">
    <location>
        <begin position="223"/>
        <end position="268"/>
    </location>
</feature>
<dbReference type="OrthoDB" id="2539275at2759"/>
<proteinExistence type="predicted"/>
<evidence type="ECO:0000256" key="1">
    <source>
        <dbReference type="SAM" id="MobiDB-lite"/>
    </source>
</evidence>
<reference evidence="3" key="1">
    <citation type="submission" date="2016-10" db="EMBL/GenBank/DDBJ databases">
        <authorList>
            <person name="Jeantristanb JTB J.-T."/>
            <person name="Ricardo R."/>
        </authorList>
    </citation>
    <scope>NUCLEOTIDE SEQUENCE [LARGE SCALE GENOMIC DNA]</scope>
</reference>
<dbReference type="AlphaFoldDB" id="A0A2X0MXQ2"/>
<evidence type="ECO:0000313" key="3">
    <source>
        <dbReference type="Proteomes" id="UP000249723"/>
    </source>
</evidence>
<dbReference type="Proteomes" id="UP000249723">
    <property type="component" value="Unassembled WGS sequence"/>
</dbReference>
<accession>A0A2X0MXQ2</accession>
<feature type="compositionally biased region" description="Basic and acidic residues" evidence="1">
    <location>
        <begin position="255"/>
        <end position="268"/>
    </location>
</feature>
<sequence>MRCKPALYEIDEYVARGEAKVVFTKQRRIEGFACCICPEGGGKRHSPALALRHFKTAQHRCRARWRRRFARDDANMIDASDVLGDTPGSQAIDDMRGVREAFPDSTYEAEAASQADQVVGYCSLHISDAVDLDQSFDFDRDVDVDEPAGHSRAMTPCLSEGDDLHDDVEFGEGVDRIFTDDLESNDCHSFDDLEEDEICQNAMANSAPLSDVSNVFKKGTKTVRCTSSSMPGPTDKWHPFPGPKSYRHRNSLTQRPHDGDIMFDDHGIQDSDEDREEAISLGLVNRGLYTDPDMIGLEKLRKADDSQYRDLWRGLQIVLARLTHPLDQPGLDSSVELQMDLSKMKVGRYVCYSQVETYVLIADLHHSQRSFRPYVKAIVALPRLCSFYKGAQDAVAKKPRPHIVETLGARSLAMADARSDYIGHVSRGKIAEALQVIRLRPVVPDQLNKISDQINEQHDPISLMTAFLDNSLTFCDEHIMFWCLGVTFIRTRNAKHRDAKDKACRAYEEFLSGVADEIAAKYLDDGVGGTFDWRAYIWNTYVEPLRKESLSRTPALRSTITWHQPTGRAFLSPADQDTDSRLLGKIDKTNADFCQVVAVST</sequence>
<protein>
    <submittedName>
        <fullName evidence="2">BZ3500_MvSof-1268-A1-R1_Chr1-2g01315 protein</fullName>
    </submittedName>
</protein>
<keyword evidence="3" id="KW-1185">Reference proteome</keyword>
<organism evidence="2 3">
    <name type="scientific">Microbotryum saponariae</name>
    <dbReference type="NCBI Taxonomy" id="289078"/>
    <lineage>
        <taxon>Eukaryota</taxon>
        <taxon>Fungi</taxon>
        <taxon>Dikarya</taxon>
        <taxon>Basidiomycota</taxon>
        <taxon>Pucciniomycotina</taxon>
        <taxon>Microbotryomycetes</taxon>
        <taxon>Microbotryales</taxon>
        <taxon>Microbotryaceae</taxon>
        <taxon>Microbotryum</taxon>
    </lineage>
</organism>
<gene>
    <name evidence="2" type="ORF">BZ3500_MVSOF-1268-A1-R1_CHR1-2G01315</name>
</gene>
<name>A0A2X0MXQ2_9BASI</name>
<dbReference type="EMBL" id="FMWP01000015">
    <property type="protein sequence ID" value="SCZ91296.1"/>
    <property type="molecule type" value="Genomic_DNA"/>
</dbReference>